<evidence type="ECO:0000313" key="6">
    <source>
        <dbReference type="EMBL" id="GID62623.1"/>
    </source>
</evidence>
<evidence type="ECO:0000313" key="7">
    <source>
        <dbReference type="Proteomes" id="UP000619479"/>
    </source>
</evidence>
<dbReference type="RefSeq" id="WP_203738090.1">
    <property type="nucleotide sequence ID" value="NZ_BAAAUC010000029.1"/>
</dbReference>
<evidence type="ECO:0000259" key="5">
    <source>
        <dbReference type="PROSITE" id="PS50893"/>
    </source>
</evidence>
<keyword evidence="2" id="KW-0813">Transport</keyword>
<gene>
    <name evidence="6" type="ORF">Acy02nite_05040</name>
</gene>
<organism evidence="6 7">
    <name type="scientific">Actinoplanes cyaneus</name>
    <dbReference type="NCBI Taxonomy" id="52696"/>
    <lineage>
        <taxon>Bacteria</taxon>
        <taxon>Bacillati</taxon>
        <taxon>Actinomycetota</taxon>
        <taxon>Actinomycetes</taxon>
        <taxon>Micromonosporales</taxon>
        <taxon>Micromonosporaceae</taxon>
        <taxon>Actinoplanes</taxon>
    </lineage>
</organism>
<dbReference type="PANTHER" id="PTHR43335:SF4">
    <property type="entry name" value="ABC TRANSPORTER, ATP-BINDING PROTEIN"/>
    <property type="match status" value="1"/>
</dbReference>
<keyword evidence="3" id="KW-0547">Nucleotide-binding</keyword>
<dbReference type="InterPro" id="IPR027417">
    <property type="entry name" value="P-loop_NTPase"/>
</dbReference>
<evidence type="ECO:0000256" key="4">
    <source>
        <dbReference type="ARBA" id="ARBA00022840"/>
    </source>
</evidence>
<reference evidence="6" key="1">
    <citation type="submission" date="2021-01" db="EMBL/GenBank/DDBJ databases">
        <title>Whole genome shotgun sequence of Actinoplanes cyaneus NBRC 14990.</title>
        <authorList>
            <person name="Komaki H."/>
            <person name="Tamura T."/>
        </authorList>
    </citation>
    <scope>NUCLEOTIDE SEQUENCE</scope>
    <source>
        <strain evidence="6">NBRC 14990</strain>
    </source>
</reference>
<dbReference type="InterPro" id="IPR017871">
    <property type="entry name" value="ABC_transporter-like_CS"/>
</dbReference>
<dbReference type="PROSITE" id="PS50893">
    <property type="entry name" value="ABC_TRANSPORTER_2"/>
    <property type="match status" value="1"/>
</dbReference>
<dbReference type="GO" id="GO:0005524">
    <property type="term" value="F:ATP binding"/>
    <property type="evidence" value="ECO:0007669"/>
    <property type="project" value="UniProtKB-KW"/>
</dbReference>
<dbReference type="Proteomes" id="UP000619479">
    <property type="component" value="Unassembled WGS sequence"/>
</dbReference>
<proteinExistence type="inferred from homology"/>
<keyword evidence="7" id="KW-1185">Reference proteome</keyword>
<name>A0A919IFR3_9ACTN</name>
<dbReference type="SUPFAM" id="SSF52540">
    <property type="entry name" value="P-loop containing nucleoside triphosphate hydrolases"/>
    <property type="match status" value="1"/>
</dbReference>
<evidence type="ECO:0000256" key="2">
    <source>
        <dbReference type="ARBA" id="ARBA00022448"/>
    </source>
</evidence>
<comment type="similarity">
    <text evidence="1">Belongs to the ABC transporter superfamily.</text>
</comment>
<dbReference type="GO" id="GO:0016887">
    <property type="term" value="F:ATP hydrolysis activity"/>
    <property type="evidence" value="ECO:0007669"/>
    <property type="project" value="InterPro"/>
</dbReference>
<protein>
    <submittedName>
        <fullName evidence="6">Multidrug ABC transporter ATP-binding protein</fullName>
    </submittedName>
</protein>
<dbReference type="Gene3D" id="3.40.50.300">
    <property type="entry name" value="P-loop containing nucleotide triphosphate hydrolases"/>
    <property type="match status" value="1"/>
</dbReference>
<comment type="caution">
    <text evidence="6">The sequence shown here is derived from an EMBL/GenBank/DDBJ whole genome shotgun (WGS) entry which is preliminary data.</text>
</comment>
<keyword evidence="4 6" id="KW-0067">ATP-binding</keyword>
<dbReference type="InterPro" id="IPR003593">
    <property type="entry name" value="AAA+_ATPase"/>
</dbReference>
<dbReference type="AlphaFoldDB" id="A0A919IFR3"/>
<dbReference type="SMART" id="SM00382">
    <property type="entry name" value="AAA"/>
    <property type="match status" value="1"/>
</dbReference>
<feature type="domain" description="ABC transporter" evidence="5">
    <location>
        <begin position="2"/>
        <end position="227"/>
    </location>
</feature>
<dbReference type="EMBL" id="BOMH01000002">
    <property type="protein sequence ID" value="GID62623.1"/>
    <property type="molecule type" value="Genomic_DNA"/>
</dbReference>
<evidence type="ECO:0000256" key="1">
    <source>
        <dbReference type="ARBA" id="ARBA00005417"/>
    </source>
</evidence>
<evidence type="ECO:0000256" key="3">
    <source>
        <dbReference type="ARBA" id="ARBA00022741"/>
    </source>
</evidence>
<dbReference type="InterPro" id="IPR003439">
    <property type="entry name" value="ABC_transporter-like_ATP-bd"/>
</dbReference>
<sequence length="300" mass="31335">MLEIQELTKRYGETVAVDGLTCTFEPGRVTGFLGPNGAGKTTTMLVALALQRATAGRVRVNGRDFAGCASPMREVGALLDAQAVHPNRSARAHLSALAASNRLPRQRVAEVLDRVGLAEVAGRRAGTYSLGMKQRLGIAAALLGDPGVLLLDEPINGLDPTGIAWARGLMRELAGEGRTVVLSSHLMSEMELTADHLVVIGRGRLIADTSLAAFLDGASPAELLVRVDAVGFARALRAAGAVVRERPDGALLVGGLEAAAVGRIALAEQVVITELSSRRGSLEDVFMSATADAVEYGSPR</sequence>
<dbReference type="PANTHER" id="PTHR43335">
    <property type="entry name" value="ABC TRANSPORTER, ATP-BINDING PROTEIN"/>
    <property type="match status" value="1"/>
</dbReference>
<dbReference type="Pfam" id="PF00005">
    <property type="entry name" value="ABC_tran"/>
    <property type="match status" value="1"/>
</dbReference>
<dbReference type="PROSITE" id="PS00211">
    <property type="entry name" value="ABC_TRANSPORTER_1"/>
    <property type="match status" value="1"/>
</dbReference>
<accession>A0A919IFR3</accession>